<comment type="caution">
    <text evidence="8">The sequence shown here is derived from an EMBL/GenBank/DDBJ whole genome shotgun (WGS) entry which is preliminary data.</text>
</comment>
<evidence type="ECO:0000256" key="4">
    <source>
        <dbReference type="ARBA" id="ARBA00039318"/>
    </source>
</evidence>
<keyword evidence="3 6" id="KW-0687">Ribonucleoprotein</keyword>
<evidence type="ECO:0000313" key="8">
    <source>
        <dbReference type="EMBL" id="KZZ88236.1"/>
    </source>
</evidence>
<dbReference type="InterPro" id="IPR023035">
    <property type="entry name" value="Ribosomal_uS9_bac/plastid"/>
</dbReference>
<name>A0A167VZV3_9EURO</name>
<dbReference type="InterPro" id="IPR020568">
    <property type="entry name" value="Ribosomal_Su5_D2-typ_SF"/>
</dbReference>
<evidence type="ECO:0000256" key="2">
    <source>
        <dbReference type="ARBA" id="ARBA00022980"/>
    </source>
</evidence>
<evidence type="ECO:0000313" key="9">
    <source>
        <dbReference type="Proteomes" id="UP000242877"/>
    </source>
</evidence>
<proteinExistence type="inferred from homology"/>
<evidence type="ECO:0000256" key="5">
    <source>
        <dbReference type="ARBA" id="ARBA00042623"/>
    </source>
</evidence>
<dbReference type="InterPro" id="IPR000754">
    <property type="entry name" value="Ribosomal_uS9"/>
</dbReference>
<dbReference type="SUPFAM" id="SSF54211">
    <property type="entry name" value="Ribosomal protein S5 domain 2-like"/>
    <property type="match status" value="1"/>
</dbReference>
<accession>A0A167VZV3</accession>
<evidence type="ECO:0000256" key="6">
    <source>
        <dbReference type="RuleBase" id="RU003815"/>
    </source>
</evidence>
<comment type="similarity">
    <text evidence="1 6">Belongs to the universal ribosomal protein uS9 family.</text>
</comment>
<gene>
    <name evidence="8" type="ORF">AAP_05057</name>
</gene>
<reference evidence="8 9" key="1">
    <citation type="journal article" date="2016" name="Genome Biol. Evol.">
        <title>Divergent and convergent evolution of fungal pathogenicity.</title>
        <authorList>
            <person name="Shang Y."/>
            <person name="Xiao G."/>
            <person name="Zheng P."/>
            <person name="Cen K."/>
            <person name="Zhan S."/>
            <person name="Wang C."/>
        </authorList>
    </citation>
    <scope>NUCLEOTIDE SEQUENCE [LARGE SCALE GENOMIC DNA]</scope>
    <source>
        <strain evidence="8 9">ARSEF 7405</strain>
    </source>
</reference>
<protein>
    <recommendedName>
        <fullName evidence="4">Small ribosomal subunit protein uS9m</fullName>
    </recommendedName>
    <alternativeName>
        <fullName evidence="5">37S ribosomal protein S9, mitochondrial</fullName>
    </alternativeName>
</protein>
<dbReference type="GO" id="GO:0003723">
    <property type="term" value="F:RNA binding"/>
    <property type="evidence" value="ECO:0007669"/>
    <property type="project" value="TreeGrafter"/>
</dbReference>
<dbReference type="OrthoDB" id="10254627at2759"/>
<dbReference type="FunFam" id="3.30.230.10:FF:000001">
    <property type="entry name" value="30S ribosomal protein S9"/>
    <property type="match status" value="1"/>
</dbReference>
<feature type="compositionally biased region" description="Basic residues" evidence="7">
    <location>
        <begin position="302"/>
        <end position="317"/>
    </location>
</feature>
<dbReference type="InterPro" id="IPR020574">
    <property type="entry name" value="Ribosomal_uS9_CS"/>
</dbReference>
<dbReference type="Gene3D" id="3.30.230.10">
    <property type="match status" value="1"/>
</dbReference>
<keyword evidence="9" id="KW-1185">Reference proteome</keyword>
<dbReference type="GO" id="GO:0003735">
    <property type="term" value="F:structural constituent of ribosome"/>
    <property type="evidence" value="ECO:0007669"/>
    <property type="project" value="EnsemblFungi"/>
</dbReference>
<evidence type="ECO:0000256" key="1">
    <source>
        <dbReference type="ARBA" id="ARBA00005251"/>
    </source>
</evidence>
<dbReference type="PROSITE" id="PS00360">
    <property type="entry name" value="RIBOSOMAL_S9"/>
    <property type="match status" value="1"/>
</dbReference>
<dbReference type="GO" id="GO:0005763">
    <property type="term" value="C:mitochondrial small ribosomal subunit"/>
    <property type="evidence" value="ECO:0007669"/>
    <property type="project" value="EnsemblFungi"/>
</dbReference>
<dbReference type="InterPro" id="IPR014721">
    <property type="entry name" value="Ribsml_uS5_D2-typ_fold_subgr"/>
</dbReference>
<dbReference type="PANTHER" id="PTHR21569:SF1">
    <property type="entry name" value="SMALL RIBOSOMAL SUBUNIT PROTEIN US9M"/>
    <property type="match status" value="1"/>
</dbReference>
<feature type="region of interest" description="Disordered" evidence="7">
    <location>
        <begin position="295"/>
        <end position="317"/>
    </location>
</feature>
<dbReference type="NCBIfam" id="NF001099">
    <property type="entry name" value="PRK00132.1"/>
    <property type="match status" value="1"/>
</dbReference>
<dbReference type="VEuPathDB" id="FungiDB:AAP_05057"/>
<organism evidence="8 9">
    <name type="scientific">Ascosphaera apis ARSEF 7405</name>
    <dbReference type="NCBI Taxonomy" id="392613"/>
    <lineage>
        <taxon>Eukaryota</taxon>
        <taxon>Fungi</taxon>
        <taxon>Dikarya</taxon>
        <taxon>Ascomycota</taxon>
        <taxon>Pezizomycotina</taxon>
        <taxon>Eurotiomycetes</taxon>
        <taxon>Eurotiomycetidae</taxon>
        <taxon>Onygenales</taxon>
        <taxon>Ascosphaeraceae</taxon>
        <taxon>Ascosphaera</taxon>
    </lineage>
</organism>
<sequence>MLWHRPGALLARAVRSVHWEPQLSALRPIIHTHTHVHARQSNRTFTTSPPSAATAEPAIPITAAPPIDFSDPNAIPARILPASPSYFTGSPKFIDHFLKLDLLRARYAALPTVDPSEAPKTTWLKIGALRDAVNEMVPQAKYKRLQKILARLNLIRPDLMPLEVKETLDFFTQKTAAVKDNRVISVPDDKGRAFGVGRRKTSSARVWLVEGDGQVLVNGKPLTEVFPRVHTREEALWPLHSTKRIDKYNVWALTRGGGVTGQAEAMIVALAKALIVHEPALKPVLRRAGCVTTDPRQVERKKPGHLKARKKPAWVKR</sequence>
<keyword evidence="2 6" id="KW-0689">Ribosomal protein</keyword>
<dbReference type="AlphaFoldDB" id="A0A167VZV3"/>
<dbReference type="GO" id="GO:0006412">
    <property type="term" value="P:translation"/>
    <property type="evidence" value="ECO:0007669"/>
    <property type="project" value="InterPro"/>
</dbReference>
<dbReference type="Proteomes" id="UP000242877">
    <property type="component" value="Unassembled WGS sequence"/>
</dbReference>
<evidence type="ECO:0000256" key="3">
    <source>
        <dbReference type="ARBA" id="ARBA00023274"/>
    </source>
</evidence>
<dbReference type="Pfam" id="PF00380">
    <property type="entry name" value="Ribosomal_S9"/>
    <property type="match status" value="1"/>
</dbReference>
<dbReference type="PANTHER" id="PTHR21569">
    <property type="entry name" value="RIBOSOMAL PROTEIN S9"/>
    <property type="match status" value="1"/>
</dbReference>
<dbReference type="EMBL" id="AZGZ01000027">
    <property type="protein sequence ID" value="KZZ88236.1"/>
    <property type="molecule type" value="Genomic_DNA"/>
</dbReference>
<evidence type="ECO:0000256" key="7">
    <source>
        <dbReference type="SAM" id="MobiDB-lite"/>
    </source>
</evidence>